<feature type="domain" description="Peptidoglycan beta-N-acetylmuramidase NamZ N-terminal" evidence="1">
    <location>
        <begin position="42"/>
        <end position="242"/>
    </location>
</feature>
<dbReference type="Gene3D" id="3.40.50.12170">
    <property type="entry name" value="Uncharacterised protein PF07075, DUF1343"/>
    <property type="match status" value="1"/>
</dbReference>
<feature type="non-terminal residue" evidence="3">
    <location>
        <position position="314"/>
    </location>
</feature>
<dbReference type="Pfam" id="PF20732">
    <property type="entry name" value="NamZ_C"/>
    <property type="match status" value="1"/>
</dbReference>
<dbReference type="Pfam" id="PF07075">
    <property type="entry name" value="NamZ_N"/>
    <property type="match status" value="1"/>
</dbReference>
<dbReference type="EMBL" id="LAZR01016048">
    <property type="protein sequence ID" value="KKM06209.1"/>
    <property type="molecule type" value="Genomic_DNA"/>
</dbReference>
<sequence length="314" mass="35416">MKKIVLIFLFSISILFADPKVELGIDLFFKDGKSALLDNKKVALLINHTSVDKNLKPTLEIFKENAKKFQIVKLFSPEHGLNGVNLAGEKVNNTKSKNIEVVSLHGAHKRPTTQMLKDVDVIIYDIQEIGCRPYTYASTLYYVIEEAAKKNIKVIVLDRPNPINGIITNGPMLDEKYRSFLGYINVPYCHGMTIGELANFFNSEYKVNCNLEVILMKGWQRDMTFSDTGLSWIPTSPNMPEADSPYFCASTGILGELEIVSIGIGYTLPFKIVGAPWIDAEKFASNLNKQKLPGVIFFPFYFKPFYGAYRNQNC</sequence>
<organism evidence="3">
    <name type="scientific">marine sediment metagenome</name>
    <dbReference type="NCBI Taxonomy" id="412755"/>
    <lineage>
        <taxon>unclassified sequences</taxon>
        <taxon>metagenomes</taxon>
        <taxon>ecological metagenomes</taxon>
    </lineage>
</organism>
<evidence type="ECO:0008006" key="4">
    <source>
        <dbReference type="Google" id="ProtNLM"/>
    </source>
</evidence>
<reference evidence="3" key="1">
    <citation type="journal article" date="2015" name="Nature">
        <title>Complex archaea that bridge the gap between prokaryotes and eukaryotes.</title>
        <authorList>
            <person name="Spang A."/>
            <person name="Saw J.H."/>
            <person name="Jorgensen S.L."/>
            <person name="Zaremba-Niedzwiedzka K."/>
            <person name="Martijn J."/>
            <person name="Lind A.E."/>
            <person name="van Eijk R."/>
            <person name="Schleper C."/>
            <person name="Guy L."/>
            <person name="Ettema T.J."/>
        </authorList>
    </citation>
    <scope>NUCLEOTIDE SEQUENCE</scope>
</reference>
<accession>A0A0F9H551</accession>
<name>A0A0F9H551_9ZZZZ</name>
<dbReference type="InterPro" id="IPR008302">
    <property type="entry name" value="NamZ"/>
</dbReference>
<dbReference type="PANTHER" id="PTHR42915:SF1">
    <property type="entry name" value="PEPTIDOGLYCAN BETA-N-ACETYLMURAMIDASE NAMZ"/>
    <property type="match status" value="1"/>
</dbReference>
<evidence type="ECO:0000313" key="3">
    <source>
        <dbReference type="EMBL" id="KKM06209.1"/>
    </source>
</evidence>
<dbReference type="PANTHER" id="PTHR42915">
    <property type="entry name" value="HYPOTHETICAL 460 KDA PROTEIN IN FEUA-SIGW INTERGENIC REGION [PRECURSOR]"/>
    <property type="match status" value="1"/>
</dbReference>
<evidence type="ECO:0000259" key="2">
    <source>
        <dbReference type="Pfam" id="PF20732"/>
    </source>
</evidence>
<dbReference type="AlphaFoldDB" id="A0A0F9H551"/>
<feature type="domain" description="Peptidoglycan beta-N-acetylmuramidase NamZ C-terminal" evidence="2">
    <location>
        <begin position="250"/>
        <end position="314"/>
    </location>
</feature>
<comment type="caution">
    <text evidence="3">The sequence shown here is derived from an EMBL/GenBank/DDBJ whole genome shotgun (WGS) entry which is preliminary data.</text>
</comment>
<gene>
    <name evidence="3" type="ORF">LCGC14_1746310</name>
</gene>
<dbReference type="GO" id="GO:0033922">
    <property type="term" value="F:peptidoglycan beta-N-acetylmuramidase activity"/>
    <property type="evidence" value="ECO:0007669"/>
    <property type="project" value="InterPro"/>
</dbReference>
<protein>
    <recommendedName>
        <fullName evidence="4">DUF1343 domain-containing protein</fullName>
    </recommendedName>
</protein>
<evidence type="ECO:0000259" key="1">
    <source>
        <dbReference type="Pfam" id="PF07075"/>
    </source>
</evidence>
<dbReference type="InterPro" id="IPR048503">
    <property type="entry name" value="NamZ_C"/>
</dbReference>
<proteinExistence type="predicted"/>
<dbReference type="InterPro" id="IPR048502">
    <property type="entry name" value="NamZ_N"/>
</dbReference>